<dbReference type="EMBL" id="WUAV01000003">
    <property type="protein sequence ID" value="KAF1760779.1"/>
    <property type="molecule type" value="Genomic_DNA"/>
</dbReference>
<name>A0A6A5H187_CAERE</name>
<evidence type="ECO:0000313" key="2">
    <source>
        <dbReference type="Proteomes" id="UP000483820"/>
    </source>
</evidence>
<dbReference type="RefSeq" id="XP_003099530.2">
    <property type="nucleotide sequence ID" value="XM_003099482.2"/>
</dbReference>
<sequence length="434" mass="45082">MEDEEKTKNTSQHAAEGGVLGATKNAARYVVKTGGRKSNIVNVYDKAAISSRGNPKWFARIDKPHGNVQYHHVNVNKAITGVPDPHIPISQATAHAAGAAGSVMNVVNKVAPALAAVSVVVETVQFGGAVFKDIENGSTRNTLQKTVSTAAATAGGMSGFSAGAAIGTAVLPGIGTIVGGLFGAIFGGATAGACAEEASEKTRNVFQHAAEGGVIGAYRNSARYDIRIGGRKSNIVNVYDNAVKSSRGNSKWFARIDKPHGKVPFYHINVNKAITGVKDPHNKISSETAKLDVGAGRVLNVVNKMAPAMAVVAVAIETVQFYRAVAKDIENGSTRNTLQKTVSTAAAAVGGYSGYSAGATIGTVFLPGVGTMAGGLFGAILGGAGAGAYAEGASEKYFDSVSLGIDHPKCKKCRQEFKRYRYKEGHQQLCLKCR</sequence>
<accession>A0A6A5H187</accession>
<dbReference type="Proteomes" id="UP000483820">
    <property type="component" value="Chromosome III"/>
</dbReference>
<reference evidence="1 2" key="1">
    <citation type="submission" date="2019-12" db="EMBL/GenBank/DDBJ databases">
        <title>Chromosome-level assembly of the Caenorhabditis remanei genome.</title>
        <authorList>
            <person name="Teterina A.A."/>
            <person name="Willis J.H."/>
            <person name="Phillips P.C."/>
        </authorList>
    </citation>
    <scope>NUCLEOTIDE SEQUENCE [LARGE SCALE GENOMIC DNA]</scope>
    <source>
        <strain evidence="1 2">PX506</strain>
        <tissue evidence="1">Whole organism</tissue>
    </source>
</reference>
<evidence type="ECO:0000313" key="1">
    <source>
        <dbReference type="EMBL" id="KAF1760779.1"/>
    </source>
</evidence>
<dbReference type="CTD" id="9805342"/>
<dbReference type="PANTHER" id="PTHR21525">
    <property type="entry name" value="MOTILE SPERM PROTEIN"/>
    <property type="match status" value="1"/>
</dbReference>
<comment type="caution">
    <text evidence="1">The sequence shown here is derived from an EMBL/GenBank/DDBJ whole genome shotgun (WGS) entry which is preliminary data.</text>
</comment>
<protein>
    <submittedName>
        <fullName evidence="1">Uncharacterized protein</fullName>
    </submittedName>
</protein>
<organism evidence="1 2">
    <name type="scientific">Caenorhabditis remanei</name>
    <name type="common">Caenorhabditis vulgaris</name>
    <dbReference type="NCBI Taxonomy" id="31234"/>
    <lineage>
        <taxon>Eukaryota</taxon>
        <taxon>Metazoa</taxon>
        <taxon>Ecdysozoa</taxon>
        <taxon>Nematoda</taxon>
        <taxon>Chromadorea</taxon>
        <taxon>Rhabditida</taxon>
        <taxon>Rhabditina</taxon>
        <taxon>Rhabditomorpha</taxon>
        <taxon>Rhabditoidea</taxon>
        <taxon>Rhabditidae</taxon>
        <taxon>Peloderinae</taxon>
        <taxon>Caenorhabditis</taxon>
    </lineage>
</organism>
<dbReference type="PANTHER" id="PTHR21525:SF9">
    <property type="entry name" value="CHANNEL_COLICIN DOMAIN-CONTAINING PROTEIN"/>
    <property type="match status" value="1"/>
</dbReference>
<dbReference type="GeneID" id="9805342"/>
<dbReference type="KEGG" id="crq:GCK72_009029"/>
<proteinExistence type="predicted"/>
<gene>
    <name evidence="1" type="ORF">GCK72_009029</name>
</gene>
<dbReference type="AlphaFoldDB" id="A0A6A5H187"/>